<comment type="caution">
    <text evidence="3">The sequence shown here is derived from an EMBL/GenBank/DDBJ whole genome shotgun (WGS) entry which is preliminary data.</text>
</comment>
<keyword evidence="4" id="KW-1185">Reference proteome</keyword>
<accession>A0ABW4LZH0</accession>
<proteinExistence type="predicted"/>
<keyword evidence="1" id="KW-0472">Membrane</keyword>
<feature type="transmembrane region" description="Helical" evidence="1">
    <location>
        <begin position="20"/>
        <end position="36"/>
    </location>
</feature>
<feature type="transmembrane region" description="Helical" evidence="1">
    <location>
        <begin position="180"/>
        <end position="207"/>
    </location>
</feature>
<dbReference type="Pfam" id="PF06724">
    <property type="entry name" value="DUF1206"/>
    <property type="match status" value="3"/>
</dbReference>
<feature type="transmembrane region" description="Helical" evidence="1">
    <location>
        <begin position="94"/>
        <end position="115"/>
    </location>
</feature>
<sequence>MDTTRKLELLARAGYAARGLVYLLVGLMAILGSLGGGSPDSKSALQLVLGQPLGRVWLGIAAIAMVGFILWRLLQALGNADHHPDDLKGYVVRAGLLVSAATYGGLAIFAARHALNLGGQASGDGSRSWTAWLMQQPFGRYLVAFVALCILGAGVAHIVKALTRGYHRYLSFDARTHSGLDLFCVYGLVAKGCVFLIISVFFFYAAFTVDPDQAGSMADALSFVRQLPFGAILYVLMGLGLCSFGFYSFIEARYRRVVPPSLAEARSAMPI</sequence>
<keyword evidence="1" id="KW-1133">Transmembrane helix</keyword>
<feature type="domain" description="DUF1206" evidence="2">
    <location>
        <begin position="13"/>
        <end position="77"/>
    </location>
</feature>
<protein>
    <submittedName>
        <fullName evidence="3">DUF1206 domain-containing protein</fullName>
    </submittedName>
</protein>
<evidence type="ECO:0000313" key="4">
    <source>
        <dbReference type="Proteomes" id="UP001597322"/>
    </source>
</evidence>
<dbReference type="InterPro" id="IPR009597">
    <property type="entry name" value="DUF1206"/>
</dbReference>
<organism evidence="3 4">
    <name type="scientific">Rhizobium helianthi</name>
    <dbReference type="NCBI Taxonomy" id="1132695"/>
    <lineage>
        <taxon>Bacteria</taxon>
        <taxon>Pseudomonadati</taxon>
        <taxon>Pseudomonadota</taxon>
        <taxon>Alphaproteobacteria</taxon>
        <taxon>Hyphomicrobiales</taxon>
        <taxon>Rhizobiaceae</taxon>
        <taxon>Rhizobium/Agrobacterium group</taxon>
        <taxon>Rhizobium</taxon>
    </lineage>
</organism>
<feature type="transmembrane region" description="Helical" evidence="1">
    <location>
        <begin position="56"/>
        <end position="74"/>
    </location>
</feature>
<feature type="transmembrane region" description="Helical" evidence="1">
    <location>
        <begin position="138"/>
        <end position="159"/>
    </location>
</feature>
<evidence type="ECO:0000256" key="1">
    <source>
        <dbReference type="SAM" id="Phobius"/>
    </source>
</evidence>
<feature type="domain" description="DUF1206" evidence="2">
    <location>
        <begin position="187"/>
        <end position="255"/>
    </location>
</feature>
<feature type="domain" description="DUF1206" evidence="2">
    <location>
        <begin position="94"/>
        <end position="164"/>
    </location>
</feature>
<evidence type="ECO:0000259" key="2">
    <source>
        <dbReference type="Pfam" id="PF06724"/>
    </source>
</evidence>
<dbReference type="RefSeq" id="WP_377396789.1">
    <property type="nucleotide sequence ID" value="NZ_JBHUEQ010000004.1"/>
</dbReference>
<dbReference type="EMBL" id="JBHUEQ010000004">
    <property type="protein sequence ID" value="MFD1744592.1"/>
    <property type="molecule type" value="Genomic_DNA"/>
</dbReference>
<reference evidence="4" key="1">
    <citation type="journal article" date="2019" name="Int. J. Syst. Evol. Microbiol.">
        <title>The Global Catalogue of Microorganisms (GCM) 10K type strain sequencing project: providing services to taxonomists for standard genome sequencing and annotation.</title>
        <authorList>
            <consortium name="The Broad Institute Genomics Platform"/>
            <consortium name="The Broad Institute Genome Sequencing Center for Infectious Disease"/>
            <person name="Wu L."/>
            <person name="Ma J."/>
        </authorList>
    </citation>
    <scope>NUCLEOTIDE SEQUENCE [LARGE SCALE GENOMIC DNA]</scope>
    <source>
        <strain evidence="4">CG52</strain>
    </source>
</reference>
<keyword evidence="1" id="KW-0812">Transmembrane</keyword>
<gene>
    <name evidence="3" type="ORF">ACFSE1_03875</name>
</gene>
<feature type="transmembrane region" description="Helical" evidence="1">
    <location>
        <begin position="227"/>
        <end position="250"/>
    </location>
</feature>
<evidence type="ECO:0000313" key="3">
    <source>
        <dbReference type="EMBL" id="MFD1744592.1"/>
    </source>
</evidence>
<dbReference type="Proteomes" id="UP001597322">
    <property type="component" value="Unassembled WGS sequence"/>
</dbReference>
<name>A0ABW4LZH0_9HYPH</name>